<dbReference type="EMBL" id="AXCM01004892">
    <property type="status" value="NOT_ANNOTATED_CDS"/>
    <property type="molecule type" value="Genomic_DNA"/>
</dbReference>
<organism evidence="2 3">
    <name type="scientific">Anopheles culicifacies</name>
    <dbReference type="NCBI Taxonomy" id="139723"/>
    <lineage>
        <taxon>Eukaryota</taxon>
        <taxon>Metazoa</taxon>
        <taxon>Ecdysozoa</taxon>
        <taxon>Arthropoda</taxon>
        <taxon>Hexapoda</taxon>
        <taxon>Insecta</taxon>
        <taxon>Pterygota</taxon>
        <taxon>Neoptera</taxon>
        <taxon>Endopterygota</taxon>
        <taxon>Diptera</taxon>
        <taxon>Nematocera</taxon>
        <taxon>Culicoidea</taxon>
        <taxon>Culicidae</taxon>
        <taxon>Anophelinae</taxon>
        <taxon>Anopheles</taxon>
        <taxon>culicifacies species complex</taxon>
    </lineage>
</organism>
<protein>
    <recommendedName>
        <fullName evidence="4">Transmembrane protein</fullName>
    </recommendedName>
</protein>
<name>A0A182MX63_9DIPT</name>
<reference evidence="3" key="1">
    <citation type="submission" date="2013-09" db="EMBL/GenBank/DDBJ databases">
        <title>The Genome Sequence of Anopheles culicifacies species A.</title>
        <authorList>
            <consortium name="The Broad Institute Genomics Platform"/>
            <person name="Neafsey D.E."/>
            <person name="Besansky N."/>
            <person name="Howell P."/>
            <person name="Walton C."/>
            <person name="Young S.K."/>
            <person name="Zeng Q."/>
            <person name="Gargeya S."/>
            <person name="Fitzgerald M."/>
            <person name="Haas B."/>
            <person name="Abouelleil A."/>
            <person name="Allen A.W."/>
            <person name="Alvarado L."/>
            <person name="Arachchi H.M."/>
            <person name="Berlin A.M."/>
            <person name="Chapman S.B."/>
            <person name="Gainer-Dewar J."/>
            <person name="Goldberg J."/>
            <person name="Griggs A."/>
            <person name="Gujja S."/>
            <person name="Hansen M."/>
            <person name="Howarth C."/>
            <person name="Imamovic A."/>
            <person name="Ireland A."/>
            <person name="Larimer J."/>
            <person name="McCowan C."/>
            <person name="Murphy C."/>
            <person name="Pearson M."/>
            <person name="Poon T.W."/>
            <person name="Priest M."/>
            <person name="Roberts A."/>
            <person name="Saif S."/>
            <person name="Shea T."/>
            <person name="Sisk P."/>
            <person name="Sykes S."/>
            <person name="Wortman J."/>
            <person name="Nusbaum C."/>
            <person name="Birren B."/>
        </authorList>
    </citation>
    <scope>NUCLEOTIDE SEQUENCE [LARGE SCALE GENOMIC DNA]</scope>
    <source>
        <strain evidence="3">A-37</strain>
    </source>
</reference>
<sequence>MVELSSSTDPFQHGFPNAVFIIPAIVVVGLGVVARPKMGDVAEELFNAMGSDGAAGRAEGALPGAENPFNPDDFKMPTMEDFLKMLESMDNLSDEEKEELRAGVLQNAMRRKLQAGLTDYLVFFVMLAIMLAVFADPNLMDLLEKAAPEEKEKFLKSVDELQKMPALMEKLRVQALRQTMFYRQLFFFGAIFIVVSVFDNVLVTRVSMTNDYEENPFVEALQSDALSELLQDDEKRSLAQQFQDNLRTLSDMFVHLSEDEKRQFAKDFKGKFVKSLSQLNEFSKQKKIVQSTLGKDGDGPETVVDTLVQKLPGAGILWTDQFEPTPLGYGLLAGLLTLIVAFFGYKLYLSLTEKERKREEKLKAKQEKGKKKK</sequence>
<dbReference type="EnsemblMetazoa" id="ACUA028451-RA">
    <property type="protein sequence ID" value="ACUA028451-PA"/>
    <property type="gene ID" value="ACUA028451"/>
</dbReference>
<evidence type="ECO:0000256" key="1">
    <source>
        <dbReference type="SAM" id="Phobius"/>
    </source>
</evidence>
<keyword evidence="1" id="KW-0472">Membrane</keyword>
<evidence type="ECO:0008006" key="4">
    <source>
        <dbReference type="Google" id="ProtNLM"/>
    </source>
</evidence>
<dbReference type="Proteomes" id="UP000075883">
    <property type="component" value="Unassembled WGS sequence"/>
</dbReference>
<feature type="transmembrane region" description="Helical" evidence="1">
    <location>
        <begin position="181"/>
        <end position="203"/>
    </location>
</feature>
<feature type="transmembrane region" description="Helical" evidence="1">
    <location>
        <begin position="117"/>
        <end position="135"/>
    </location>
</feature>
<accession>A0A182MX63</accession>
<evidence type="ECO:0000313" key="2">
    <source>
        <dbReference type="EnsemblMetazoa" id="ACUA028451-PA"/>
    </source>
</evidence>
<reference evidence="2" key="2">
    <citation type="submission" date="2020-05" db="UniProtKB">
        <authorList>
            <consortium name="EnsemblMetazoa"/>
        </authorList>
    </citation>
    <scope>IDENTIFICATION</scope>
    <source>
        <strain evidence="2">A-37</strain>
    </source>
</reference>
<keyword evidence="3" id="KW-1185">Reference proteome</keyword>
<proteinExistence type="predicted"/>
<keyword evidence="1" id="KW-1133">Transmembrane helix</keyword>
<dbReference type="VEuPathDB" id="VectorBase:ACUA028451"/>
<feature type="transmembrane region" description="Helical" evidence="1">
    <location>
        <begin position="327"/>
        <end position="348"/>
    </location>
</feature>
<dbReference type="AlphaFoldDB" id="A0A182MX63"/>
<feature type="transmembrane region" description="Helical" evidence="1">
    <location>
        <begin position="15"/>
        <end position="34"/>
    </location>
</feature>
<keyword evidence="1" id="KW-0812">Transmembrane</keyword>
<evidence type="ECO:0000313" key="3">
    <source>
        <dbReference type="Proteomes" id="UP000075883"/>
    </source>
</evidence>